<evidence type="ECO:0000313" key="2">
    <source>
        <dbReference type="Proteomes" id="UP000201613"/>
    </source>
</evidence>
<dbReference type="PANTHER" id="PTHR47515:SF1">
    <property type="entry name" value="BLR2054 PROTEIN"/>
    <property type="match status" value="1"/>
</dbReference>
<accession>A0A238LL79</accession>
<name>A0A238LL79_9RHOB</name>
<reference evidence="1 2" key="1">
    <citation type="submission" date="2017-05" db="EMBL/GenBank/DDBJ databases">
        <authorList>
            <person name="Song R."/>
            <person name="Chenine A.L."/>
            <person name="Ruprecht R.M."/>
        </authorList>
    </citation>
    <scope>NUCLEOTIDE SEQUENCE [LARGE SCALE GENOMIC DNA]</scope>
    <source>
        <strain evidence="1 2">CECT 8899</strain>
    </source>
</reference>
<proteinExistence type="predicted"/>
<evidence type="ECO:0000313" key="1">
    <source>
        <dbReference type="EMBL" id="SMY10408.1"/>
    </source>
</evidence>
<organism evidence="1 2">
    <name type="scientific">Flavimaricola marinus</name>
    <dbReference type="NCBI Taxonomy" id="1819565"/>
    <lineage>
        <taxon>Bacteria</taxon>
        <taxon>Pseudomonadati</taxon>
        <taxon>Pseudomonadota</taxon>
        <taxon>Alphaproteobacteria</taxon>
        <taxon>Rhodobacterales</taxon>
        <taxon>Paracoccaceae</taxon>
        <taxon>Flavimaricola</taxon>
    </lineage>
</organism>
<protein>
    <recommendedName>
        <fullName evidence="3">Integrase catalytic domain-containing protein</fullName>
    </recommendedName>
</protein>
<keyword evidence="2" id="KW-1185">Reference proteome</keyword>
<dbReference type="PANTHER" id="PTHR47515">
    <property type="entry name" value="LOW CALCIUM RESPONSE LOCUS PROTEIN T"/>
    <property type="match status" value="1"/>
</dbReference>
<dbReference type="Proteomes" id="UP000201613">
    <property type="component" value="Unassembled WGS sequence"/>
</dbReference>
<dbReference type="SUPFAM" id="SSF53098">
    <property type="entry name" value="Ribonuclease H-like"/>
    <property type="match status" value="1"/>
</dbReference>
<dbReference type="InterPro" id="IPR012337">
    <property type="entry name" value="RNaseH-like_sf"/>
</dbReference>
<dbReference type="EMBL" id="FXZK01000040">
    <property type="protein sequence ID" value="SMY10408.1"/>
    <property type="molecule type" value="Genomic_DNA"/>
</dbReference>
<sequence>MPMPERPNERWRRDLVSDAFTDGRMFRGFAIVDDFSRECLAFVADVALGVRVIRDLTKAMARGGRPQNDCQRQWDGKNLHGRAQMMPCDPDGLALHRAR</sequence>
<dbReference type="AlphaFoldDB" id="A0A238LL79"/>
<gene>
    <name evidence="1" type="ORF">LOM8899_04591</name>
</gene>
<evidence type="ECO:0008006" key="3">
    <source>
        <dbReference type="Google" id="ProtNLM"/>
    </source>
</evidence>